<dbReference type="AlphaFoldDB" id="A0AAV6QHA4"/>
<evidence type="ECO:0000313" key="1">
    <source>
        <dbReference type="EMBL" id="KAG7489681.1"/>
    </source>
</evidence>
<dbReference type="EMBL" id="JAGKHQ010000017">
    <property type="protein sequence ID" value="KAG7489681.1"/>
    <property type="molecule type" value="Genomic_DNA"/>
</dbReference>
<gene>
    <name evidence="1" type="ORF">JOB18_018062</name>
</gene>
<sequence length="175" mass="19904">MGTSDIIRKGKGCKDIHFNFILTWSGVEPNQRATHGVGIILHLDTANNFSDTVCISERIIKITIREKDSTSNYFQVYAPCNDSYTEENRLFKQLSDNLSQVPVQWFGHVTRMPTTQPALRAYTARYSGVRARGRPRRRWIEGVAESFRAHGMNFQEATHLAAERQLHLPATPTQA</sequence>
<proteinExistence type="predicted"/>
<keyword evidence="2" id="KW-1185">Reference proteome</keyword>
<protein>
    <submittedName>
        <fullName evidence="1">Uncharacterized protein</fullName>
    </submittedName>
</protein>
<reference evidence="1 2" key="1">
    <citation type="journal article" date="2021" name="Sci. Rep.">
        <title>Chromosome anchoring in Senegalese sole (Solea senegalensis) reveals sex-associated markers and genome rearrangements in flatfish.</title>
        <authorList>
            <person name="Guerrero-Cozar I."/>
            <person name="Gomez-Garrido J."/>
            <person name="Berbel C."/>
            <person name="Martinez-Blanch J.F."/>
            <person name="Alioto T."/>
            <person name="Claros M.G."/>
            <person name="Gagnaire P.A."/>
            <person name="Manchado M."/>
        </authorList>
    </citation>
    <scope>NUCLEOTIDE SEQUENCE [LARGE SCALE GENOMIC DNA]</scope>
    <source>
        <strain evidence="1">Sse05_10M</strain>
    </source>
</reference>
<evidence type="ECO:0000313" key="2">
    <source>
        <dbReference type="Proteomes" id="UP000693946"/>
    </source>
</evidence>
<dbReference type="Proteomes" id="UP000693946">
    <property type="component" value="Linkage Group LG5"/>
</dbReference>
<organism evidence="1 2">
    <name type="scientific">Solea senegalensis</name>
    <name type="common">Senegalese sole</name>
    <dbReference type="NCBI Taxonomy" id="28829"/>
    <lineage>
        <taxon>Eukaryota</taxon>
        <taxon>Metazoa</taxon>
        <taxon>Chordata</taxon>
        <taxon>Craniata</taxon>
        <taxon>Vertebrata</taxon>
        <taxon>Euteleostomi</taxon>
        <taxon>Actinopterygii</taxon>
        <taxon>Neopterygii</taxon>
        <taxon>Teleostei</taxon>
        <taxon>Neoteleostei</taxon>
        <taxon>Acanthomorphata</taxon>
        <taxon>Carangaria</taxon>
        <taxon>Pleuronectiformes</taxon>
        <taxon>Pleuronectoidei</taxon>
        <taxon>Soleidae</taxon>
        <taxon>Solea</taxon>
    </lineage>
</organism>
<name>A0AAV6QHA4_SOLSE</name>
<accession>A0AAV6QHA4</accession>
<comment type="caution">
    <text evidence="1">The sequence shown here is derived from an EMBL/GenBank/DDBJ whole genome shotgun (WGS) entry which is preliminary data.</text>
</comment>